<dbReference type="SUPFAM" id="SSF51395">
    <property type="entry name" value="FMN-linked oxidoreductases"/>
    <property type="match status" value="1"/>
</dbReference>
<evidence type="ECO:0000259" key="6">
    <source>
        <dbReference type="PROSITE" id="PS51349"/>
    </source>
</evidence>
<comment type="catalytic activity">
    <reaction evidence="3">
        <text>a (2S)-2-hydroxycarboxylate + O2 = a 2-oxocarboxylate + H2O2</text>
        <dbReference type="Rhea" id="RHEA:16789"/>
        <dbReference type="ChEBI" id="CHEBI:15379"/>
        <dbReference type="ChEBI" id="CHEBI:16240"/>
        <dbReference type="ChEBI" id="CHEBI:35179"/>
        <dbReference type="ChEBI" id="CHEBI:58123"/>
        <dbReference type="EC" id="1.1.3.15"/>
    </reaction>
    <physiologicalReaction direction="left-to-right" evidence="3">
        <dbReference type="Rhea" id="RHEA:16790"/>
    </physiologicalReaction>
</comment>
<dbReference type="InterPro" id="IPR000262">
    <property type="entry name" value="FMN-dep_DH"/>
</dbReference>
<evidence type="ECO:0000313" key="8">
    <source>
        <dbReference type="Proteomes" id="UP000298663"/>
    </source>
</evidence>
<dbReference type="InterPro" id="IPR013785">
    <property type="entry name" value="Aldolase_TIM"/>
</dbReference>
<dbReference type="GO" id="GO:0001561">
    <property type="term" value="P:fatty acid alpha-oxidation"/>
    <property type="evidence" value="ECO:0007669"/>
    <property type="project" value="TreeGrafter"/>
</dbReference>
<dbReference type="GO" id="GO:0005782">
    <property type="term" value="C:peroxisomal matrix"/>
    <property type="evidence" value="ECO:0007669"/>
    <property type="project" value="TreeGrafter"/>
</dbReference>
<feature type="compositionally biased region" description="Low complexity" evidence="5">
    <location>
        <begin position="225"/>
        <end position="239"/>
    </location>
</feature>
<comment type="cofactor">
    <cofactor evidence="1">
        <name>FMN</name>
        <dbReference type="ChEBI" id="CHEBI:58210"/>
    </cofactor>
</comment>
<evidence type="ECO:0000313" key="7">
    <source>
        <dbReference type="EMBL" id="TKR60304.1"/>
    </source>
</evidence>
<dbReference type="Gene3D" id="3.20.20.70">
    <property type="entry name" value="Aldolase class I"/>
    <property type="match status" value="1"/>
</dbReference>
<proteinExistence type="predicted"/>
<comment type="catalytic activity">
    <reaction evidence="4">
        <text>2-hydroxyoctanoate + O2 = 2-oxooctanoate + H2O2</text>
        <dbReference type="Rhea" id="RHEA:67940"/>
        <dbReference type="ChEBI" id="CHEBI:15379"/>
        <dbReference type="ChEBI" id="CHEBI:16240"/>
        <dbReference type="ChEBI" id="CHEBI:133514"/>
        <dbReference type="ChEBI" id="CHEBI:176689"/>
    </reaction>
    <physiologicalReaction direction="left-to-right" evidence="4">
        <dbReference type="Rhea" id="RHEA:67941"/>
    </physiologicalReaction>
</comment>
<dbReference type="Pfam" id="PF01070">
    <property type="entry name" value="FMN_dh"/>
    <property type="match status" value="1"/>
</dbReference>
<evidence type="ECO:0000256" key="4">
    <source>
        <dbReference type="ARBA" id="ARBA00029327"/>
    </source>
</evidence>
<keyword evidence="2" id="KW-0560">Oxidoreductase</keyword>
<dbReference type="AlphaFoldDB" id="A0A4U5LVV7"/>
<feature type="compositionally biased region" description="Basic residues" evidence="5">
    <location>
        <begin position="194"/>
        <end position="204"/>
    </location>
</feature>
<keyword evidence="8" id="KW-1185">Reference proteome</keyword>
<dbReference type="PANTHER" id="PTHR10578:SF149">
    <property type="entry name" value="2-HYDROXYACID OXIDASE 2"/>
    <property type="match status" value="1"/>
</dbReference>
<sequence>MICSNLSTISVENVAKMSGDAILWFQLYVYKDRQVTRDLIERAVKSGYKAIILTADAPIGGKRRADERNAFQLPSHLKFANFENHSKELTVMPQVETGASGMWTYASKLIDQSISWEDLEWLVEVSPLPIIVKGVMRADDTSKAIQFGASGVIVSNHGGRQLDYAAGGAAGGRQGRRRKNSGLRGRRCQERKRTTFSRRSRSALKRSSWAARCSGDSPLRAAKESATFSTSSNSSLSIQ</sequence>
<name>A0A4U5LVV7_STECR</name>
<dbReference type="GO" id="GO:0003973">
    <property type="term" value="F:(S)-2-hydroxy-acid oxidase activity"/>
    <property type="evidence" value="ECO:0007669"/>
    <property type="project" value="UniProtKB-EC"/>
</dbReference>
<dbReference type="STRING" id="34508.A0A4U5LVV7"/>
<accession>A0A4U5LVV7</accession>
<dbReference type="PANTHER" id="PTHR10578">
    <property type="entry name" value="S -2-HYDROXY-ACID OXIDASE-RELATED"/>
    <property type="match status" value="1"/>
</dbReference>
<evidence type="ECO:0000256" key="2">
    <source>
        <dbReference type="ARBA" id="ARBA00023002"/>
    </source>
</evidence>
<reference evidence="7 8" key="2">
    <citation type="journal article" date="2019" name="G3 (Bethesda)">
        <title>Hybrid Assembly of the Genome of the Entomopathogenic Nematode Steinernema carpocapsae Identifies the X-Chromosome.</title>
        <authorList>
            <person name="Serra L."/>
            <person name="Macchietto M."/>
            <person name="Macias-Munoz A."/>
            <person name="McGill C.J."/>
            <person name="Rodriguez I.M."/>
            <person name="Rodriguez B."/>
            <person name="Murad R."/>
            <person name="Mortazavi A."/>
        </authorList>
    </citation>
    <scope>NUCLEOTIDE SEQUENCE [LARGE SCALE GENOMIC DNA]</scope>
    <source>
        <strain evidence="7 8">ALL</strain>
    </source>
</reference>
<protein>
    <recommendedName>
        <fullName evidence="6">FMN hydroxy acid dehydrogenase domain-containing protein</fullName>
    </recommendedName>
</protein>
<dbReference type="OrthoDB" id="25826at2759"/>
<evidence type="ECO:0000256" key="1">
    <source>
        <dbReference type="ARBA" id="ARBA00001917"/>
    </source>
</evidence>
<organism evidence="7 8">
    <name type="scientific">Steinernema carpocapsae</name>
    <name type="common">Entomopathogenic nematode</name>
    <dbReference type="NCBI Taxonomy" id="34508"/>
    <lineage>
        <taxon>Eukaryota</taxon>
        <taxon>Metazoa</taxon>
        <taxon>Ecdysozoa</taxon>
        <taxon>Nematoda</taxon>
        <taxon>Chromadorea</taxon>
        <taxon>Rhabditida</taxon>
        <taxon>Tylenchina</taxon>
        <taxon>Panagrolaimomorpha</taxon>
        <taxon>Strongyloidoidea</taxon>
        <taxon>Steinernematidae</taxon>
        <taxon>Steinernema</taxon>
    </lineage>
</organism>
<feature type="region of interest" description="Disordered" evidence="5">
    <location>
        <begin position="165"/>
        <end position="239"/>
    </location>
</feature>
<dbReference type="EMBL" id="AZBU02000011">
    <property type="protein sequence ID" value="TKR60304.1"/>
    <property type="molecule type" value="Genomic_DNA"/>
</dbReference>
<feature type="compositionally biased region" description="Basic residues" evidence="5">
    <location>
        <begin position="174"/>
        <end position="186"/>
    </location>
</feature>
<comment type="caution">
    <text evidence="7">The sequence shown here is derived from an EMBL/GenBank/DDBJ whole genome shotgun (WGS) entry which is preliminary data.</text>
</comment>
<feature type="domain" description="FMN hydroxy acid dehydrogenase" evidence="6">
    <location>
        <begin position="1"/>
        <end position="165"/>
    </location>
</feature>
<dbReference type="InterPro" id="IPR037396">
    <property type="entry name" value="FMN_HAD"/>
</dbReference>
<evidence type="ECO:0000256" key="3">
    <source>
        <dbReference type="ARBA" id="ARBA00029325"/>
    </source>
</evidence>
<dbReference type="InterPro" id="IPR008259">
    <property type="entry name" value="FMN_hydac_DH_AS"/>
</dbReference>
<dbReference type="Proteomes" id="UP000298663">
    <property type="component" value="Unassembled WGS sequence"/>
</dbReference>
<dbReference type="PROSITE" id="PS00557">
    <property type="entry name" value="FMN_HYDROXY_ACID_DH_1"/>
    <property type="match status" value="1"/>
</dbReference>
<dbReference type="PROSITE" id="PS51349">
    <property type="entry name" value="FMN_HYDROXY_ACID_DH_2"/>
    <property type="match status" value="1"/>
</dbReference>
<reference evidence="7 8" key="1">
    <citation type="journal article" date="2015" name="Genome Biol.">
        <title>Comparative genomics of Steinernema reveals deeply conserved gene regulatory networks.</title>
        <authorList>
            <person name="Dillman A.R."/>
            <person name="Macchietto M."/>
            <person name="Porter C.F."/>
            <person name="Rogers A."/>
            <person name="Williams B."/>
            <person name="Antoshechkin I."/>
            <person name="Lee M.M."/>
            <person name="Goodwin Z."/>
            <person name="Lu X."/>
            <person name="Lewis E.E."/>
            <person name="Goodrich-Blair H."/>
            <person name="Stock S.P."/>
            <person name="Adams B.J."/>
            <person name="Sternberg P.W."/>
            <person name="Mortazavi A."/>
        </authorList>
    </citation>
    <scope>NUCLEOTIDE SEQUENCE [LARGE SCALE GENOMIC DNA]</scope>
    <source>
        <strain evidence="7 8">ALL</strain>
    </source>
</reference>
<gene>
    <name evidence="7" type="ORF">L596_027569</name>
</gene>
<evidence type="ECO:0000256" key="5">
    <source>
        <dbReference type="SAM" id="MobiDB-lite"/>
    </source>
</evidence>